<dbReference type="GO" id="GO:0046871">
    <property type="term" value="F:N-acetylgalactosamine binding"/>
    <property type="evidence" value="ECO:0007669"/>
    <property type="project" value="TreeGrafter"/>
</dbReference>
<dbReference type="Proteomes" id="UP000298327">
    <property type="component" value="Unassembled WGS sequence"/>
</dbReference>
<dbReference type="GO" id="GO:0098609">
    <property type="term" value="P:cell-cell adhesion"/>
    <property type="evidence" value="ECO:0007669"/>
    <property type="project" value="TreeGrafter"/>
</dbReference>
<dbReference type="GO" id="GO:0030247">
    <property type="term" value="F:polysaccharide binding"/>
    <property type="evidence" value="ECO:0007669"/>
    <property type="project" value="TreeGrafter"/>
</dbReference>
<dbReference type="Pfam" id="PF00656">
    <property type="entry name" value="Peptidase_C14"/>
    <property type="match status" value="1"/>
</dbReference>
<dbReference type="GO" id="GO:0098636">
    <property type="term" value="C:protein complex involved in cell adhesion"/>
    <property type="evidence" value="ECO:0007669"/>
    <property type="project" value="TreeGrafter"/>
</dbReference>
<evidence type="ECO:0000259" key="4">
    <source>
        <dbReference type="Pfam" id="PF00656"/>
    </source>
</evidence>
<keyword evidence="1" id="KW-0053">Apoptosis</keyword>
<dbReference type="GO" id="GO:0006915">
    <property type="term" value="P:apoptotic process"/>
    <property type="evidence" value="ECO:0007669"/>
    <property type="project" value="UniProtKB-KW"/>
</dbReference>
<accession>A0A4Y9YKA8</accession>
<feature type="domain" description="H-type lectin" evidence="5">
    <location>
        <begin position="893"/>
        <end position="956"/>
    </location>
</feature>
<dbReference type="Gene3D" id="2.60.40.2080">
    <property type="match status" value="3"/>
</dbReference>
<keyword evidence="7" id="KW-1185">Reference proteome</keyword>
<dbReference type="SUPFAM" id="SSF52129">
    <property type="entry name" value="Caspase-like"/>
    <property type="match status" value="1"/>
</dbReference>
<dbReference type="InterPro" id="IPR029030">
    <property type="entry name" value="Caspase-like_dom_sf"/>
</dbReference>
<feature type="domain" description="Peptidase C14 caspase" evidence="4">
    <location>
        <begin position="114"/>
        <end position="362"/>
    </location>
</feature>
<dbReference type="PANTHER" id="PTHR46938">
    <property type="entry name" value="DISCOIDIN-1 SUBUNIT A-RELATED-RELATED"/>
    <property type="match status" value="1"/>
</dbReference>
<dbReference type="SUPFAM" id="SSF141086">
    <property type="entry name" value="Agglutinin HPA-like"/>
    <property type="match status" value="3"/>
</dbReference>
<dbReference type="AlphaFoldDB" id="A0A4Y9YKA8"/>
<gene>
    <name evidence="6" type="ORF">EVG20_g6558</name>
</gene>
<dbReference type="Pfam" id="PF09458">
    <property type="entry name" value="H_lectin"/>
    <property type="match status" value="3"/>
</dbReference>
<dbReference type="InterPro" id="IPR037221">
    <property type="entry name" value="H-type_lectin_dom_sf"/>
</dbReference>
<dbReference type="InterPro" id="IPR019019">
    <property type="entry name" value="H-type_lectin_domain"/>
</dbReference>
<evidence type="ECO:0000259" key="5">
    <source>
        <dbReference type="Pfam" id="PF09458"/>
    </source>
</evidence>
<evidence type="ECO:0000256" key="3">
    <source>
        <dbReference type="SAM" id="MobiDB-lite"/>
    </source>
</evidence>
<dbReference type="OrthoDB" id="5419324at2759"/>
<dbReference type="GO" id="GO:0006508">
    <property type="term" value="P:proteolysis"/>
    <property type="evidence" value="ECO:0007669"/>
    <property type="project" value="InterPro"/>
</dbReference>
<dbReference type="Gene3D" id="3.40.50.1460">
    <property type="match status" value="1"/>
</dbReference>
<name>A0A4Y9YKA8_9AGAM</name>
<feature type="region of interest" description="Disordered" evidence="3">
    <location>
        <begin position="751"/>
        <end position="773"/>
    </location>
</feature>
<dbReference type="GO" id="GO:0070492">
    <property type="term" value="F:oligosaccharide binding"/>
    <property type="evidence" value="ECO:0007669"/>
    <property type="project" value="TreeGrafter"/>
</dbReference>
<evidence type="ECO:0000256" key="1">
    <source>
        <dbReference type="ARBA" id="ARBA00022703"/>
    </source>
</evidence>
<keyword evidence="2" id="KW-0378">Hydrolase</keyword>
<evidence type="ECO:0000256" key="2">
    <source>
        <dbReference type="ARBA" id="ARBA00022807"/>
    </source>
</evidence>
<comment type="caution">
    <text evidence="6">The sequence shown here is derived from an EMBL/GenBank/DDBJ whole genome shotgun (WGS) entry which is preliminary data.</text>
</comment>
<evidence type="ECO:0000313" key="6">
    <source>
        <dbReference type="EMBL" id="TFY62835.1"/>
    </source>
</evidence>
<dbReference type="GO" id="GO:0009986">
    <property type="term" value="C:cell surface"/>
    <property type="evidence" value="ECO:0007669"/>
    <property type="project" value="TreeGrafter"/>
</dbReference>
<keyword evidence="2" id="KW-0788">Thiol protease</keyword>
<protein>
    <submittedName>
        <fullName evidence="6">Uncharacterized protein</fullName>
    </submittedName>
</protein>
<dbReference type="GO" id="GO:0004197">
    <property type="term" value="F:cysteine-type endopeptidase activity"/>
    <property type="evidence" value="ECO:0007669"/>
    <property type="project" value="InterPro"/>
</dbReference>
<reference evidence="6 7" key="1">
    <citation type="submission" date="2019-02" db="EMBL/GenBank/DDBJ databases">
        <title>Genome sequencing of the rare red list fungi Dentipellis fragilis.</title>
        <authorList>
            <person name="Buettner E."/>
            <person name="Kellner H."/>
        </authorList>
    </citation>
    <scope>NUCLEOTIDE SEQUENCE [LARGE SCALE GENOMIC DNA]</scope>
    <source>
        <strain evidence="6 7">DSM 105465</strain>
    </source>
</reference>
<dbReference type="InterPro" id="IPR052487">
    <property type="entry name" value="Galactose-binding_lectin"/>
</dbReference>
<sequence>MSQQPLCAFGYVFLHGNVMEMEARYTVPDIESDIRTAHQDAGHSLLFSPAAVSLRQVPDDLTMRFSFSDKDINSYEELLWALLNQKRDDGKPTQDRSVGIPTPIPVADKPPRFFALVIGINKYQSYNVTPLKGAVPDANQIESYLKTDLGVSPDNIRNLRDKQATREGIIRELRALATDDRIQYGDPIFIFYAGHGSTAKAPEGWEAGGPKIQLICPHDHFETVNGRQVVGIPDRTLGSLLSNIAKEKGDNISVIFDCCHSGSGTRDDEFDPDRLVRGIETTVKIPSDLDKDIWSNSSGDRLAKIASGFSHTGLRSHVLLAACSAEETAKEEDKRGVFTKALLEALRTYGADKVTYKDLAQRIPLLPAQNPQCEGVNAERILFNARAPSRGRVLHKIRMKGDKYDMDAGAAHGVTEGAEFTVYKDRDDLDTPLGTLIVLQTAAFSSVLDVLPYGDKFKFSKDAYALQTRAGAQEDLRIHVALDDRLTDLFEALAMEMQKTGTGAQKILLDSKEKSVLDLQLEKDRIIFNILDPLVKGYGLDRIPYSIDIDVDSALPVVRAAAHYYWHLNRTTKTPKLQGKIQVEVYELEEADGEYDEDLQAILRPKGPNLKRGDIVDVVADGTKYGVKIVNTTNIPLYPSVFFFSHGDLSIQSYFETPTAVGKVDAPLQPKQSLTIGYGSGGAAPYEYYLADGQDIDVGFLKLFLSSEPVDLSHVPQASPFNEGRAGKPSTVKTEAVWDTILVPIIQHKEPLVPVPPTDPRPEPAPEEPTARNPIAVGTANTMDVRPWNKPQEETTKTITFNNLPVVPQILPLGLNALDINHNNNIRVVAEKQDIGQEGFKLSLNTWGGTTLYSAGASWLELPQEEKEFQWGEFSTLEVHSRSQPQLSTSQWIAFKREFAQPPNVVVFLSGLDMLGSRDWRVNVTATDVTRSGFRVQVDTWADSVLYCGNVGWIAYPQGRQDVVSGRADTKDIRSWIRPQLQNNNKVTFGDVKFEQPPKVFVALNSLNIDRSANLRVRTSVDNVTTSGMTWHIDSWSNTVLYSAGISYICVA</sequence>
<dbReference type="EMBL" id="SEOQ01000444">
    <property type="protein sequence ID" value="TFY62835.1"/>
    <property type="molecule type" value="Genomic_DNA"/>
</dbReference>
<evidence type="ECO:0000313" key="7">
    <source>
        <dbReference type="Proteomes" id="UP000298327"/>
    </source>
</evidence>
<dbReference type="InterPro" id="IPR011600">
    <property type="entry name" value="Pept_C14_caspase"/>
</dbReference>
<feature type="domain" description="H-type lectin" evidence="5">
    <location>
        <begin position="798"/>
        <end position="860"/>
    </location>
</feature>
<feature type="domain" description="H-type lectin" evidence="5">
    <location>
        <begin position="986"/>
        <end position="1049"/>
    </location>
</feature>
<proteinExistence type="predicted"/>
<keyword evidence="2" id="KW-0645">Protease</keyword>
<organism evidence="6 7">
    <name type="scientific">Dentipellis fragilis</name>
    <dbReference type="NCBI Taxonomy" id="205917"/>
    <lineage>
        <taxon>Eukaryota</taxon>
        <taxon>Fungi</taxon>
        <taxon>Dikarya</taxon>
        <taxon>Basidiomycota</taxon>
        <taxon>Agaricomycotina</taxon>
        <taxon>Agaricomycetes</taxon>
        <taxon>Russulales</taxon>
        <taxon>Hericiaceae</taxon>
        <taxon>Dentipellis</taxon>
    </lineage>
</organism>